<keyword evidence="3" id="KW-1185">Reference proteome</keyword>
<evidence type="ECO:0000256" key="1">
    <source>
        <dbReference type="SAM" id="MobiDB-lite"/>
    </source>
</evidence>
<name>A0ABR0API3_9CRUS</name>
<dbReference type="EMBL" id="JAOYFB010000038">
    <property type="protein sequence ID" value="KAK4027039.1"/>
    <property type="molecule type" value="Genomic_DNA"/>
</dbReference>
<reference evidence="2 3" key="1">
    <citation type="journal article" date="2023" name="Nucleic Acids Res.">
        <title>The hologenome of Daphnia magna reveals possible DNA methylation and microbiome-mediated evolution of the host genome.</title>
        <authorList>
            <person name="Chaturvedi A."/>
            <person name="Li X."/>
            <person name="Dhandapani V."/>
            <person name="Marshall H."/>
            <person name="Kissane S."/>
            <person name="Cuenca-Cambronero M."/>
            <person name="Asole G."/>
            <person name="Calvet F."/>
            <person name="Ruiz-Romero M."/>
            <person name="Marangio P."/>
            <person name="Guigo R."/>
            <person name="Rago D."/>
            <person name="Mirbahai L."/>
            <person name="Eastwood N."/>
            <person name="Colbourne J.K."/>
            <person name="Zhou J."/>
            <person name="Mallon E."/>
            <person name="Orsini L."/>
        </authorList>
    </citation>
    <scope>NUCLEOTIDE SEQUENCE [LARGE SCALE GENOMIC DNA]</scope>
    <source>
        <strain evidence="2">LRV0_1</strain>
    </source>
</reference>
<organism evidence="2 3">
    <name type="scientific">Daphnia magna</name>
    <dbReference type="NCBI Taxonomy" id="35525"/>
    <lineage>
        <taxon>Eukaryota</taxon>
        <taxon>Metazoa</taxon>
        <taxon>Ecdysozoa</taxon>
        <taxon>Arthropoda</taxon>
        <taxon>Crustacea</taxon>
        <taxon>Branchiopoda</taxon>
        <taxon>Diplostraca</taxon>
        <taxon>Cladocera</taxon>
        <taxon>Anomopoda</taxon>
        <taxon>Daphniidae</taxon>
        <taxon>Daphnia</taxon>
    </lineage>
</organism>
<comment type="caution">
    <text evidence="2">The sequence shown here is derived from an EMBL/GenBank/DDBJ whole genome shotgun (WGS) entry which is preliminary data.</text>
</comment>
<accession>A0ABR0API3</accession>
<sequence length="255" mass="28569">MGFFTNNPEEDDIFLYADDVAAEGTDTNTTLEVLERSVILIDTDSEKPANMTYESQIISSLVLAWQLAQLLFSLQMGFFTSLRTNPEDDDMPLYADDVTAEENSVILIDTDFDEKPANLSCETQIISSPSILSGDSSRAGERINKRMYRCRKCGKSKKGHVCLMDSYTSSEDSVVMDEPSEGSRKASNRQNLTRLAQRVDDDNSSDPDWVASRRIDGSSIRTSPRLLARKRTVSTIVTETEEKELQTIPKKARKV</sequence>
<protein>
    <submittedName>
        <fullName evidence="2">Uncharacterized protein</fullName>
    </submittedName>
</protein>
<evidence type="ECO:0000313" key="2">
    <source>
        <dbReference type="EMBL" id="KAK4027039.1"/>
    </source>
</evidence>
<feature type="region of interest" description="Disordered" evidence="1">
    <location>
        <begin position="170"/>
        <end position="190"/>
    </location>
</feature>
<evidence type="ECO:0000313" key="3">
    <source>
        <dbReference type="Proteomes" id="UP001234178"/>
    </source>
</evidence>
<gene>
    <name evidence="2" type="ORF">OUZ56_016059</name>
</gene>
<dbReference type="Proteomes" id="UP001234178">
    <property type="component" value="Unassembled WGS sequence"/>
</dbReference>
<proteinExistence type="predicted"/>